<reference evidence="6" key="1">
    <citation type="journal article" date="2002" name="Genome Res.">
        <title>Annotated expressed sequence tags and cDNA microarrays for studies of brain and behavior in the honey bee.</title>
        <authorList>
            <person name="Whitfield C.W."/>
            <person name="Band M.R."/>
            <person name="Bonaldo M.F."/>
            <person name="Kumar C.G."/>
            <person name="Liu L."/>
            <person name="Pardinas J.R."/>
            <person name="Robertson H.M."/>
            <person name="Soares M.B."/>
            <person name="Robinson G.E."/>
        </authorList>
    </citation>
    <scope>NUCLEOTIDE SEQUENCE</scope>
</reference>
<dbReference type="FunFam" id="1.20.1050.10:FF:000007">
    <property type="entry name" value="Glutathione S-transferase 1-1"/>
    <property type="match status" value="1"/>
</dbReference>
<accession>A0A7M7MU61</accession>
<dbReference type="RefSeq" id="XP_026301052.1">
    <property type="nucleotide sequence ID" value="XM_026445267.1"/>
</dbReference>
<dbReference type="Pfam" id="PF00043">
    <property type="entry name" value="GST_C"/>
    <property type="match status" value="1"/>
</dbReference>
<evidence type="ECO:0000259" key="3">
    <source>
        <dbReference type="PROSITE" id="PS50405"/>
    </source>
</evidence>
<dbReference type="PANTHER" id="PTHR43969:SF9">
    <property type="entry name" value="GLUTATHIONE S TRANSFERASE D10, ISOFORM A-RELATED"/>
    <property type="match status" value="1"/>
</dbReference>
<dbReference type="RefSeq" id="XP_026301053.1">
    <property type="nucleotide sequence ID" value="XM_026445268.1"/>
</dbReference>
<dbReference type="CTD" id="41503"/>
<sequence>MPIDFYQLPGSPPCRAVALTAAALDIEMNFKQVNLMNGEHLKPEFLKINPQHTIPTIDDNGFRLWESRAIMTYLADQYGKNDTLYPKDLKKRAIVNQRLYFDMCSLYKSFMDYYYPIIFMKAVKDQAKYENIGTALSFLDKFLEGENYVAGKNMTLADLSIVSTVSTLEALDYDLSKYKNVTRWFAKIKPEIPKYEEYNNAGLKMFKELVNEKLSKK</sequence>
<dbReference type="SFLD" id="SFLDS00019">
    <property type="entry name" value="Glutathione_Transferase_(cytos"/>
    <property type="match status" value="1"/>
</dbReference>
<accession>A0A7M6USA1</accession>
<gene>
    <name evidence="4" type="primary">409490</name>
    <name evidence="6 7 8" type="synonym">Gst1</name>
    <name evidence="6 7 8" type="synonym">GstD1</name>
</gene>
<dbReference type="PROSITE" id="PS50405">
    <property type="entry name" value="GST_CTER"/>
    <property type="match status" value="1"/>
</dbReference>
<proteinExistence type="predicted"/>
<dbReference type="PROSITE" id="PS50404">
    <property type="entry name" value="GST_NTER"/>
    <property type="match status" value="1"/>
</dbReference>
<dbReference type="GeneID" id="409490"/>
<dbReference type="EnsemblMetazoa" id="XM_026445267">
    <property type="protein sequence ID" value="XP_026301052"/>
    <property type="gene ID" value="GeneID_409490"/>
</dbReference>
<dbReference type="SUPFAM" id="SSF52833">
    <property type="entry name" value="Thioredoxin-like"/>
    <property type="match status" value="1"/>
</dbReference>
<evidence type="ECO:0000313" key="6">
    <source>
        <dbReference type="RefSeq" id="NP_001171499.1"/>
    </source>
</evidence>
<feature type="domain" description="GST N-terminal" evidence="2">
    <location>
        <begin position="1"/>
        <end position="82"/>
    </location>
</feature>
<evidence type="ECO:0000313" key="4">
    <source>
        <dbReference type="EnsemblMetazoa" id="NP_001171499"/>
    </source>
</evidence>
<dbReference type="PANTHER" id="PTHR43969">
    <property type="entry name" value="GLUTATHIONE S TRANSFERASE D10, ISOFORM A-RELATED"/>
    <property type="match status" value="1"/>
</dbReference>
<evidence type="ECO:0000313" key="8">
    <source>
        <dbReference type="RefSeq" id="XP_026301053.1"/>
    </source>
</evidence>
<dbReference type="InterPro" id="IPR004046">
    <property type="entry name" value="GST_C"/>
</dbReference>
<accession>A0A8B8HAJ8</accession>
<reference evidence="6" key="3">
    <citation type="journal article" date="2006" name="Nature">
        <title>Insights into social insects from the genome of the honeybee Apis mellifera.</title>
        <authorList>
            <consortium name="Honeybee Genome Sequencing Consortium"/>
        </authorList>
    </citation>
    <scope>NUCLEOTIDE SEQUENCE</scope>
</reference>
<dbReference type="GO" id="GO:0004364">
    <property type="term" value="F:glutathione transferase activity"/>
    <property type="evidence" value="ECO:0007669"/>
    <property type="project" value="TreeGrafter"/>
</dbReference>
<evidence type="ECO:0000313" key="7">
    <source>
        <dbReference type="RefSeq" id="XP_026301052.1"/>
    </source>
</evidence>
<dbReference type="CDD" id="cd03045">
    <property type="entry name" value="GST_N_Delta_Epsilon"/>
    <property type="match status" value="1"/>
</dbReference>
<dbReference type="RefSeq" id="NP_001171499.1">
    <property type="nucleotide sequence ID" value="NM_001178028.1"/>
</dbReference>
<reference evidence="6" key="4">
    <citation type="journal article" date="2014" name="BMC Genomics">
        <title>Finding the missing honey bee genes: lessons learned from a genome upgrade.</title>
        <authorList>
            <consortium name="HGSC production teams"/>
            <consortium name="Honey Bee Genome Sequencing Consortium"/>
            <person name="Elsik C.G."/>
            <person name="Worley K.C."/>
            <person name="Bennett A.K."/>
            <person name="Beye M."/>
            <person name="Camara F."/>
            <person name="Childers C.P."/>
            <person name="de Graaf D.C."/>
            <person name="Debyser G."/>
            <person name="Deng J."/>
            <person name="Devreese B."/>
            <person name="Elhaik E."/>
            <person name="Evans J.D."/>
            <person name="Foster L.J."/>
            <person name="Graur D."/>
            <person name="Guigo R."/>
            <person name="Hoff K.J."/>
            <person name="Holder M.E."/>
            <person name="Hudson M.E."/>
            <person name="Hunt G.J."/>
            <person name="Jiang H."/>
            <person name="Joshi V."/>
            <person name="Khetani R.S."/>
            <person name="Kosarev P."/>
            <person name="Kovar C.L."/>
            <person name="Ma J."/>
            <person name="Maleszka R."/>
            <person name="Moritz R.F."/>
            <person name="Munoz-Torres M.C."/>
            <person name="Murphy T.D."/>
            <person name="Muzny D.M."/>
            <person name="Newsham I.F."/>
            <person name="Reese J.T."/>
            <person name="Robertson H.M."/>
            <person name="Robinson G.E."/>
            <person name="Rueppell O."/>
            <person name="Solovyev V."/>
            <person name="Stanke M."/>
            <person name="Stolle E."/>
            <person name="Tsuruda J.M."/>
            <person name="Vaerenbergh M.V."/>
            <person name="Waterhouse R.M."/>
            <person name="Weaver D.B."/>
            <person name="Whitfield C.W."/>
            <person name="Wu Y."/>
            <person name="Zdobnov E.M."/>
            <person name="Zhang L."/>
            <person name="Zhu D."/>
            <person name="Gibbs R.A."/>
        </authorList>
    </citation>
    <scope>NUCLEOTIDE SEQUENCE</scope>
</reference>
<dbReference type="OrthoDB" id="2309723at2759"/>
<dbReference type="CDD" id="cd03177">
    <property type="entry name" value="GST_C_Delta_Epsilon"/>
    <property type="match status" value="1"/>
</dbReference>
<keyword evidence="5" id="KW-1185">Reference proteome</keyword>
<dbReference type="FunFam" id="3.40.30.10:FF:000034">
    <property type="entry name" value="glutathione S-transferase 1"/>
    <property type="match status" value="1"/>
</dbReference>
<reference evidence="4" key="5">
    <citation type="submission" date="2021-01" db="UniProtKB">
        <authorList>
            <consortium name="EnsemblMetazoa"/>
        </authorList>
    </citation>
    <scope>IDENTIFICATION</scope>
    <source>
        <strain evidence="4">DH4</strain>
    </source>
</reference>
<evidence type="ECO:0000313" key="5">
    <source>
        <dbReference type="Proteomes" id="UP000005203"/>
    </source>
</evidence>
<dbReference type="EnsemblMetazoa" id="NM_001178028">
    <property type="protein sequence ID" value="NP_001171499"/>
    <property type="gene ID" value="GeneID_409490"/>
</dbReference>
<dbReference type="Gene3D" id="3.40.30.10">
    <property type="entry name" value="Glutaredoxin"/>
    <property type="match status" value="1"/>
</dbReference>
<dbReference type="InterPro" id="IPR010987">
    <property type="entry name" value="Glutathione-S-Trfase_C-like"/>
</dbReference>
<accession>A0A8B8HBK4</accession>
<name>A0A7M6USA1_APIME</name>
<dbReference type="InterPro" id="IPR036249">
    <property type="entry name" value="Thioredoxin-like_sf"/>
</dbReference>
<dbReference type="InterPro" id="IPR036282">
    <property type="entry name" value="Glutathione-S-Trfase_C_sf"/>
</dbReference>
<dbReference type="Gene3D" id="1.20.1050.10">
    <property type="match status" value="1"/>
</dbReference>
<evidence type="ECO:0000256" key="1">
    <source>
        <dbReference type="ARBA" id="ARBA00011738"/>
    </source>
</evidence>
<dbReference type="KEGG" id="ame:409490"/>
<dbReference type="PROSITE" id="PS51354">
    <property type="entry name" value="GLUTAREDOXIN_2"/>
    <property type="match status" value="1"/>
</dbReference>
<organism evidence="4">
    <name type="scientific">Apis mellifera</name>
    <name type="common">Honeybee</name>
    <dbReference type="NCBI Taxonomy" id="7460"/>
    <lineage>
        <taxon>Eukaryota</taxon>
        <taxon>Metazoa</taxon>
        <taxon>Ecdysozoa</taxon>
        <taxon>Arthropoda</taxon>
        <taxon>Hexapoda</taxon>
        <taxon>Insecta</taxon>
        <taxon>Pterygota</taxon>
        <taxon>Neoptera</taxon>
        <taxon>Endopterygota</taxon>
        <taxon>Hymenoptera</taxon>
        <taxon>Apocrita</taxon>
        <taxon>Aculeata</taxon>
        <taxon>Apoidea</taxon>
        <taxon>Anthophila</taxon>
        <taxon>Apidae</taxon>
        <taxon>Apis</taxon>
    </lineage>
</organism>
<dbReference type="Pfam" id="PF13417">
    <property type="entry name" value="GST_N_3"/>
    <property type="match status" value="1"/>
</dbReference>
<reference evidence="6 7" key="6">
    <citation type="submission" date="2025-04" db="UniProtKB">
        <authorList>
            <consortium name="RefSeq"/>
        </authorList>
    </citation>
    <scope>IDENTIFICATION</scope>
    <source>
        <strain evidence="7 8">DH4</strain>
        <tissue evidence="7 8">Whole body</tissue>
    </source>
</reference>
<dbReference type="InterPro" id="IPR004045">
    <property type="entry name" value="Glutathione_S-Trfase_N"/>
</dbReference>
<dbReference type="SFLD" id="SFLDG01153">
    <property type="entry name" value="Main.4:_Theta-like"/>
    <property type="match status" value="1"/>
</dbReference>
<dbReference type="SMR" id="A0A7M6USA1"/>
<dbReference type="Proteomes" id="UP000005203">
    <property type="component" value="Linkage group LG15"/>
</dbReference>
<dbReference type="SFLD" id="SFLDG00358">
    <property type="entry name" value="Main_(cytGST)"/>
    <property type="match status" value="1"/>
</dbReference>
<feature type="domain" description="GST C-terminal" evidence="3">
    <location>
        <begin position="88"/>
        <end position="217"/>
    </location>
</feature>
<reference evidence="6" key="2">
    <citation type="journal article" date="2005" name="Mech. Ageing Dev.">
        <title>Gene expression patterns associated with queen honey bee longevity.</title>
        <authorList>
            <person name="Corona M."/>
            <person name="Hughes K.A."/>
            <person name="Weaver D.B."/>
            <person name="Robinson G.E."/>
        </authorList>
    </citation>
    <scope>NUCLEOTIDE SEQUENCE</scope>
</reference>
<dbReference type="AlphaFoldDB" id="A0A7M6USA1"/>
<protein>
    <submittedName>
        <fullName evidence="6 7 8">Glutathione S-transferase D1</fullName>
    </submittedName>
</protein>
<evidence type="ECO:0000259" key="2">
    <source>
        <dbReference type="PROSITE" id="PS50404"/>
    </source>
</evidence>
<dbReference type="SUPFAM" id="SSF47616">
    <property type="entry name" value="GST C-terminal domain-like"/>
    <property type="match status" value="1"/>
</dbReference>
<dbReference type="GO" id="GO:0006749">
    <property type="term" value="P:glutathione metabolic process"/>
    <property type="evidence" value="ECO:0007669"/>
    <property type="project" value="TreeGrafter"/>
</dbReference>
<comment type="subunit">
    <text evidence="1">Homodimer.</text>
</comment>
<dbReference type="EnsemblMetazoa" id="XM_026445268">
    <property type="protein sequence ID" value="XP_026301053"/>
    <property type="gene ID" value="GeneID_409490"/>
</dbReference>
<dbReference type="InterPro" id="IPR040079">
    <property type="entry name" value="Glutathione_S-Trfase"/>
</dbReference>